<feature type="non-terminal residue" evidence="3">
    <location>
        <position position="663"/>
    </location>
</feature>
<keyword evidence="1" id="KW-0862">Zinc</keyword>
<organism evidence="3 4">
    <name type="scientific">Macrolepiota fuliginosa MF-IS2</name>
    <dbReference type="NCBI Taxonomy" id="1400762"/>
    <lineage>
        <taxon>Eukaryota</taxon>
        <taxon>Fungi</taxon>
        <taxon>Dikarya</taxon>
        <taxon>Basidiomycota</taxon>
        <taxon>Agaricomycotina</taxon>
        <taxon>Agaricomycetes</taxon>
        <taxon>Agaricomycetidae</taxon>
        <taxon>Agaricales</taxon>
        <taxon>Agaricineae</taxon>
        <taxon>Agaricaceae</taxon>
        <taxon>Macrolepiota</taxon>
    </lineage>
</organism>
<evidence type="ECO:0000313" key="4">
    <source>
        <dbReference type="Proteomes" id="UP000807342"/>
    </source>
</evidence>
<reference evidence="3" key="1">
    <citation type="submission" date="2020-11" db="EMBL/GenBank/DDBJ databases">
        <authorList>
            <consortium name="DOE Joint Genome Institute"/>
            <person name="Ahrendt S."/>
            <person name="Riley R."/>
            <person name="Andreopoulos W."/>
            <person name="Labutti K."/>
            <person name="Pangilinan J."/>
            <person name="Ruiz-Duenas F.J."/>
            <person name="Barrasa J.M."/>
            <person name="Sanchez-Garcia M."/>
            <person name="Camarero S."/>
            <person name="Miyauchi S."/>
            <person name="Serrano A."/>
            <person name="Linde D."/>
            <person name="Babiker R."/>
            <person name="Drula E."/>
            <person name="Ayuso-Fernandez I."/>
            <person name="Pacheco R."/>
            <person name="Padilla G."/>
            <person name="Ferreira P."/>
            <person name="Barriuso J."/>
            <person name="Kellner H."/>
            <person name="Castanera R."/>
            <person name="Alfaro M."/>
            <person name="Ramirez L."/>
            <person name="Pisabarro A.G."/>
            <person name="Kuo A."/>
            <person name="Tritt A."/>
            <person name="Lipzen A."/>
            <person name="He G."/>
            <person name="Yan M."/>
            <person name="Ng V."/>
            <person name="Cullen D."/>
            <person name="Martin F."/>
            <person name="Rosso M.-N."/>
            <person name="Henrissat B."/>
            <person name="Hibbett D."/>
            <person name="Martinez A.T."/>
            <person name="Grigoriev I.V."/>
        </authorList>
    </citation>
    <scope>NUCLEOTIDE SEQUENCE</scope>
    <source>
        <strain evidence="3">MF-IS2</strain>
    </source>
</reference>
<feature type="domain" description="C2H2-type" evidence="2">
    <location>
        <begin position="114"/>
        <end position="143"/>
    </location>
</feature>
<comment type="caution">
    <text evidence="3">The sequence shown here is derived from an EMBL/GenBank/DDBJ whole genome shotgun (WGS) entry which is preliminary data.</text>
</comment>
<gene>
    <name evidence="3" type="ORF">P691DRAFT_768534</name>
</gene>
<protein>
    <recommendedName>
        <fullName evidence="2">C2H2-type domain-containing protein</fullName>
    </recommendedName>
</protein>
<dbReference type="PROSITE" id="PS00028">
    <property type="entry name" value="ZINC_FINGER_C2H2_1"/>
    <property type="match status" value="1"/>
</dbReference>
<evidence type="ECO:0000256" key="1">
    <source>
        <dbReference type="PROSITE-ProRule" id="PRU00042"/>
    </source>
</evidence>
<keyword evidence="1" id="KW-0479">Metal-binding</keyword>
<dbReference type="EMBL" id="MU153092">
    <property type="protein sequence ID" value="KAF9439961.1"/>
    <property type="molecule type" value="Genomic_DNA"/>
</dbReference>
<proteinExistence type="predicted"/>
<name>A0A9P5WY08_9AGAR</name>
<dbReference type="InterPro" id="IPR013087">
    <property type="entry name" value="Znf_C2H2_type"/>
</dbReference>
<dbReference type="PROSITE" id="PS50157">
    <property type="entry name" value="ZINC_FINGER_C2H2_2"/>
    <property type="match status" value="1"/>
</dbReference>
<keyword evidence="1" id="KW-0863">Zinc-finger</keyword>
<dbReference type="Proteomes" id="UP000807342">
    <property type="component" value="Unassembled WGS sequence"/>
</dbReference>
<sequence length="663" mass="74101">MLLTIKQMECDQDGLAEALPVCVGSPLGIHSYLSMIGLYFEPRYKFLVCPDCGIALTSNSAPAHVRTNHPACKTSVNNAIFAKTCKELGIVATLPTINAIVDAITGLKLYPDALQCAAGSCDKVYGSVGSMKQHHRNHHHDVPLPRSWPSTPAQRLDNALHSTLFPVIVPPNPSAPPSLAWLNALDTTNAKAIKSDPLAVSDPRDLNQWLRSTNWATHVQGYDVDFLRSLVAYPADKEFPWLREAVVQKFIADAQLIEKTPLLALQKLNTENPAKTGISNQPFRVHQNGAQTLTKYCVEPTSLIAFLLRDPVDYKLPLCSRTLEAIKKLKSLPRSSPVQDYMDCIQKLLFTVFSTSWTPTDQNSLGDPVHCYLALSSIKRDHRWADPKDVTGPLAKLTYVLRLVVLREAHKSPDVSAAIDSLSSMYTEKVESPFNTIRTLQHLASDIAYTTVGMPAVFWKDDDFQEAVFRGGSIKMSQVRGMARSLLFATYNLMVDKVFLGYHFMAPAERVVDDLTDDTPGGCFLDNPSNSFLEKYHHSLIQTILRDPALSRQFILGFHPNSGEPLWNIPRLRLWYRHFCDLQLHLAALVELLAGAPARGTELTCLQYRNTPSQLRGFYKMHNRWVIICRYNKTSANTGHEKLIPHPVDPFTGSMFFHSLIFG</sequence>
<dbReference type="OrthoDB" id="3151137at2759"/>
<dbReference type="GO" id="GO:0008270">
    <property type="term" value="F:zinc ion binding"/>
    <property type="evidence" value="ECO:0007669"/>
    <property type="project" value="UniProtKB-KW"/>
</dbReference>
<evidence type="ECO:0000313" key="3">
    <source>
        <dbReference type="EMBL" id="KAF9439961.1"/>
    </source>
</evidence>
<dbReference type="AlphaFoldDB" id="A0A9P5WY08"/>
<evidence type="ECO:0000259" key="2">
    <source>
        <dbReference type="PROSITE" id="PS50157"/>
    </source>
</evidence>
<keyword evidence="4" id="KW-1185">Reference proteome</keyword>
<accession>A0A9P5WY08</accession>